<dbReference type="AlphaFoldDB" id="A0A9W8CFE4"/>
<sequence length="134" mass="14586">MPPRRSACVANRGRGRGHGRGRRRGHSDPEVHPEAIVDENQGGLEGADQSVAVDADPEPAPAAPAPQRMTFTWWTSLQVDKFDGSGAPTDAADWLCKVEKVMNGCRLTPEERVFFVPHQLTGLADIWWSGVSEA</sequence>
<evidence type="ECO:0000313" key="3">
    <source>
        <dbReference type="Proteomes" id="UP001164776"/>
    </source>
</evidence>
<gene>
    <name evidence="2" type="ORF">BS78_K304100</name>
</gene>
<accession>A0A9W8CFE4</accession>
<keyword evidence="3" id="KW-1185">Reference proteome</keyword>
<reference evidence="2 3" key="1">
    <citation type="submission" date="2022-10" db="EMBL/GenBank/DDBJ databases">
        <title>WGS assembly of Paspalum vaginatum 540-79.</title>
        <authorList>
            <person name="Sun G."/>
            <person name="Wase N."/>
            <person name="Shu S."/>
            <person name="Jenkins J."/>
            <person name="Zhou B."/>
            <person name="Torres-Rodriguez J."/>
            <person name="Chen C."/>
            <person name="Sandor L."/>
            <person name="Plott C."/>
            <person name="Yoshinga Y."/>
            <person name="Daum C."/>
            <person name="Qi P."/>
            <person name="Barry K."/>
            <person name="Lipzen A."/>
            <person name="Berry L."/>
            <person name="Pedersen C."/>
            <person name="Gottilla T."/>
            <person name="Foltz A."/>
            <person name="Yu H."/>
            <person name="O'Malley R."/>
            <person name="Zhang C."/>
            <person name="Devos K."/>
            <person name="Sigmon B."/>
            <person name="Yu B."/>
            <person name="Obata T."/>
            <person name="Schmutz J."/>
            <person name="Schnable J."/>
        </authorList>
    </citation>
    <scope>NUCLEOTIDE SEQUENCE [LARGE SCALE GENOMIC DNA]</scope>
    <source>
        <strain evidence="3">cv. 540-79</strain>
    </source>
</reference>
<feature type="region of interest" description="Disordered" evidence="1">
    <location>
        <begin position="1"/>
        <end position="68"/>
    </location>
</feature>
<evidence type="ECO:0000313" key="2">
    <source>
        <dbReference type="EMBL" id="KAJ1256808.1"/>
    </source>
</evidence>
<evidence type="ECO:0000256" key="1">
    <source>
        <dbReference type="SAM" id="MobiDB-lite"/>
    </source>
</evidence>
<feature type="compositionally biased region" description="Basic residues" evidence="1">
    <location>
        <begin position="13"/>
        <end position="25"/>
    </location>
</feature>
<comment type="caution">
    <text evidence="2">The sequence shown here is derived from an EMBL/GenBank/DDBJ whole genome shotgun (WGS) entry which is preliminary data.</text>
</comment>
<protein>
    <recommendedName>
        <fullName evidence="4">Retrotransposon gag domain-containing protein</fullName>
    </recommendedName>
</protein>
<proteinExistence type="predicted"/>
<dbReference type="EMBL" id="MU629474">
    <property type="protein sequence ID" value="KAJ1256808.1"/>
    <property type="molecule type" value="Genomic_DNA"/>
</dbReference>
<feature type="compositionally biased region" description="Basic and acidic residues" evidence="1">
    <location>
        <begin position="26"/>
        <end position="35"/>
    </location>
</feature>
<name>A0A9W8CFE4_9POAL</name>
<dbReference type="Proteomes" id="UP001164776">
    <property type="component" value="Unassembled WGS sequence"/>
</dbReference>
<organism evidence="2 3">
    <name type="scientific">Paspalum vaginatum</name>
    <name type="common">seashore paspalum</name>
    <dbReference type="NCBI Taxonomy" id="158149"/>
    <lineage>
        <taxon>Eukaryota</taxon>
        <taxon>Viridiplantae</taxon>
        <taxon>Streptophyta</taxon>
        <taxon>Embryophyta</taxon>
        <taxon>Tracheophyta</taxon>
        <taxon>Spermatophyta</taxon>
        <taxon>Magnoliopsida</taxon>
        <taxon>Liliopsida</taxon>
        <taxon>Poales</taxon>
        <taxon>Poaceae</taxon>
        <taxon>PACMAD clade</taxon>
        <taxon>Panicoideae</taxon>
        <taxon>Andropogonodae</taxon>
        <taxon>Paspaleae</taxon>
        <taxon>Paspalinae</taxon>
        <taxon>Paspalum</taxon>
    </lineage>
</organism>
<dbReference type="OrthoDB" id="2272416at2759"/>
<evidence type="ECO:0008006" key="4">
    <source>
        <dbReference type="Google" id="ProtNLM"/>
    </source>
</evidence>